<comment type="caution">
    <text evidence="2">The sequence shown here is derived from an EMBL/GenBank/DDBJ whole genome shotgun (WGS) entry which is preliminary data.</text>
</comment>
<dbReference type="EMBL" id="PVWP01000008">
    <property type="protein sequence ID" value="PSB36672.1"/>
    <property type="molecule type" value="Genomic_DNA"/>
</dbReference>
<reference evidence="2 3" key="1">
    <citation type="submission" date="2018-02" db="EMBL/GenBank/DDBJ databases">
        <authorList>
            <person name="Moore K."/>
            <person name="Momper L."/>
        </authorList>
    </citation>
    <scope>NUCLEOTIDE SEQUENCE [LARGE SCALE GENOMIC DNA]</scope>
    <source>
        <strain evidence="2 3">CCALA 015</strain>
    </source>
</reference>
<sequence length="182" mass="20295">MAETSHRATALEGVVEISRRPHGDHRGRFLNVFRREDWSQLWGGDRPIEQVNLSHNPSPGTLRGLHLQRGAPPEVRLVTCVVGRVWDVAVDLRPGSATRGHWVAVDLSAEAGNSLLIPKGCAHGFQVLEPDSTLLYLHGAPYRPSEETGVRWDDPQLGIDWPMQPRDLSERDRSLPLLESLP</sequence>
<accession>A0ABX5F5E8</accession>
<proteinExistence type="predicted"/>
<evidence type="ECO:0000313" key="2">
    <source>
        <dbReference type="EMBL" id="PSB36672.1"/>
    </source>
</evidence>
<dbReference type="InterPro" id="IPR011051">
    <property type="entry name" value="RmlC_Cupin_sf"/>
</dbReference>
<dbReference type="CDD" id="cd00438">
    <property type="entry name" value="cupin_RmlC"/>
    <property type="match status" value="1"/>
</dbReference>
<dbReference type="InterPro" id="IPR014710">
    <property type="entry name" value="RmlC-like_jellyroll"/>
</dbReference>
<dbReference type="Pfam" id="PF00908">
    <property type="entry name" value="dTDP_sugar_isom"/>
    <property type="match status" value="1"/>
</dbReference>
<evidence type="ECO:0000313" key="3">
    <source>
        <dbReference type="Proteomes" id="UP000238218"/>
    </source>
</evidence>
<dbReference type="SUPFAM" id="SSF51182">
    <property type="entry name" value="RmlC-like cupins"/>
    <property type="match status" value="1"/>
</dbReference>
<dbReference type="Proteomes" id="UP000238218">
    <property type="component" value="Unassembled WGS sequence"/>
</dbReference>
<evidence type="ECO:0000256" key="1">
    <source>
        <dbReference type="SAM" id="MobiDB-lite"/>
    </source>
</evidence>
<gene>
    <name evidence="2" type="ORF">C7B81_12080</name>
</gene>
<keyword evidence="3" id="KW-1185">Reference proteome</keyword>
<organism evidence="2 3">
    <name type="scientific">Aphanothece cf. minutissima CCALA 015</name>
    <dbReference type="NCBI Taxonomy" id="2107695"/>
    <lineage>
        <taxon>Bacteria</taxon>
        <taxon>Bacillati</taxon>
        <taxon>Cyanobacteriota</taxon>
        <taxon>Cyanophyceae</taxon>
        <taxon>Oscillatoriophycideae</taxon>
        <taxon>Chroococcales</taxon>
        <taxon>Aphanothecaceae</taxon>
        <taxon>Aphanothece</taxon>
    </lineage>
</organism>
<dbReference type="PANTHER" id="PTHR21047">
    <property type="entry name" value="DTDP-6-DEOXY-D-GLUCOSE-3,5 EPIMERASE"/>
    <property type="match status" value="1"/>
</dbReference>
<dbReference type="PANTHER" id="PTHR21047:SF2">
    <property type="entry name" value="THYMIDINE DIPHOSPHO-4-KETO-RHAMNOSE 3,5-EPIMERASE"/>
    <property type="match status" value="1"/>
</dbReference>
<protein>
    <submittedName>
        <fullName evidence="2">dTDP-4-dehydrorhamnose 3,5-epimerase</fullName>
    </submittedName>
</protein>
<feature type="region of interest" description="Disordered" evidence="1">
    <location>
        <begin position="162"/>
        <end position="182"/>
    </location>
</feature>
<name>A0ABX5F5E8_9CHRO</name>
<reference evidence="2 3" key="2">
    <citation type="submission" date="2018-03" db="EMBL/GenBank/DDBJ databases">
        <title>The ancient ancestry and fast evolution of plastids.</title>
        <authorList>
            <person name="Moore K.R."/>
            <person name="Magnabosco C."/>
            <person name="Momper L."/>
            <person name="Gold D.A."/>
            <person name="Bosak T."/>
            <person name="Fournier G.P."/>
        </authorList>
    </citation>
    <scope>NUCLEOTIDE SEQUENCE [LARGE SCALE GENOMIC DNA]</scope>
    <source>
        <strain evidence="2 3">CCALA 015</strain>
    </source>
</reference>
<dbReference type="Gene3D" id="2.60.120.10">
    <property type="entry name" value="Jelly Rolls"/>
    <property type="match status" value="1"/>
</dbReference>
<dbReference type="RefSeq" id="WP_106222063.1">
    <property type="nucleotide sequence ID" value="NZ_PVWP01000008.1"/>
</dbReference>
<dbReference type="InterPro" id="IPR000888">
    <property type="entry name" value="RmlC-like"/>
</dbReference>